<organism evidence="2 3">
    <name type="scientific">Caldimonas brevitalea</name>
    <dbReference type="NCBI Taxonomy" id="413882"/>
    <lineage>
        <taxon>Bacteria</taxon>
        <taxon>Pseudomonadati</taxon>
        <taxon>Pseudomonadota</taxon>
        <taxon>Betaproteobacteria</taxon>
        <taxon>Burkholderiales</taxon>
        <taxon>Sphaerotilaceae</taxon>
        <taxon>Caldimonas</taxon>
    </lineage>
</organism>
<name>A0A0G3BJB9_9BURK</name>
<dbReference type="CDD" id="cd06587">
    <property type="entry name" value="VOC"/>
    <property type="match status" value="1"/>
</dbReference>
<dbReference type="KEGG" id="pbh:AAW51_1397"/>
<dbReference type="Gene3D" id="3.10.180.10">
    <property type="entry name" value="2,3-Dihydroxybiphenyl 1,2-Dioxygenase, domain 1"/>
    <property type="match status" value="1"/>
</dbReference>
<evidence type="ECO:0000259" key="1">
    <source>
        <dbReference type="PROSITE" id="PS51819"/>
    </source>
</evidence>
<dbReference type="EMBL" id="CP011371">
    <property type="protein sequence ID" value="AKJ28088.1"/>
    <property type="molecule type" value="Genomic_DNA"/>
</dbReference>
<gene>
    <name evidence="2" type="ORF">AAW51_1397</name>
</gene>
<keyword evidence="3" id="KW-1185">Reference proteome</keyword>
<proteinExistence type="predicted"/>
<dbReference type="Pfam" id="PF00903">
    <property type="entry name" value="Glyoxalase"/>
    <property type="match status" value="1"/>
</dbReference>
<protein>
    <submittedName>
        <fullName evidence="2">Lactoylglutathione lyase</fullName>
    </submittedName>
</protein>
<dbReference type="STRING" id="413882.AAW51_1397"/>
<feature type="domain" description="VOC" evidence="1">
    <location>
        <begin position="6"/>
        <end position="121"/>
    </location>
</feature>
<sequence length="121" mass="13450">MVETYGLTHVGLAVRDPQRSIAFYTAVFGVHEYFRDEQQIQALGPGPHDVLAFERNPAQAGRPGGISHFGFRLKRPEDLDLAVADVLHAGGALIRRGEFCPGCPYAYVQDPDGHEIEIWFE</sequence>
<dbReference type="InterPro" id="IPR004360">
    <property type="entry name" value="Glyas_Fos-R_dOase_dom"/>
</dbReference>
<reference evidence="2 3" key="1">
    <citation type="submission" date="2015-05" db="EMBL/GenBank/DDBJ databases">
        <authorList>
            <person name="Tang B."/>
            <person name="Yu Y."/>
        </authorList>
    </citation>
    <scope>NUCLEOTIDE SEQUENCE [LARGE SCALE GENOMIC DNA]</scope>
    <source>
        <strain evidence="2 3">DSM 7029</strain>
    </source>
</reference>
<dbReference type="InterPro" id="IPR037523">
    <property type="entry name" value="VOC_core"/>
</dbReference>
<dbReference type="OrthoDB" id="9812656at2"/>
<dbReference type="GO" id="GO:0016829">
    <property type="term" value="F:lyase activity"/>
    <property type="evidence" value="ECO:0007669"/>
    <property type="project" value="UniProtKB-KW"/>
</dbReference>
<dbReference type="SUPFAM" id="SSF54593">
    <property type="entry name" value="Glyoxalase/Bleomycin resistance protein/Dihydroxybiphenyl dioxygenase"/>
    <property type="match status" value="1"/>
</dbReference>
<keyword evidence="2" id="KW-0456">Lyase</keyword>
<dbReference type="AlphaFoldDB" id="A0A0G3BJB9"/>
<evidence type="ECO:0000313" key="2">
    <source>
        <dbReference type="EMBL" id="AKJ28088.1"/>
    </source>
</evidence>
<accession>A0A0G3BJB9</accession>
<dbReference type="Proteomes" id="UP000035352">
    <property type="component" value="Chromosome"/>
</dbReference>
<dbReference type="InterPro" id="IPR029068">
    <property type="entry name" value="Glyas_Bleomycin-R_OHBP_Dase"/>
</dbReference>
<dbReference type="PROSITE" id="PS51819">
    <property type="entry name" value="VOC"/>
    <property type="match status" value="1"/>
</dbReference>
<dbReference type="RefSeq" id="WP_047194031.1">
    <property type="nucleotide sequence ID" value="NZ_CP011371.1"/>
</dbReference>
<evidence type="ECO:0000313" key="3">
    <source>
        <dbReference type="Proteomes" id="UP000035352"/>
    </source>
</evidence>